<dbReference type="PANTHER" id="PTHR24350">
    <property type="entry name" value="SERINE/THREONINE-PROTEIN KINASE IAL-RELATED"/>
    <property type="match status" value="1"/>
</dbReference>
<dbReference type="InterPro" id="IPR014720">
    <property type="entry name" value="dsRBD_dom"/>
</dbReference>
<evidence type="ECO:0000256" key="7">
    <source>
        <dbReference type="PROSITE-ProRule" id="PRU00266"/>
    </source>
</evidence>
<evidence type="ECO:0000256" key="4">
    <source>
        <dbReference type="ARBA" id="ARBA00022777"/>
    </source>
</evidence>
<keyword evidence="1" id="KW-0723">Serine/threonine-protein kinase</keyword>
<evidence type="ECO:0000313" key="13">
    <source>
        <dbReference type="Proteomes" id="UP000013827"/>
    </source>
</evidence>
<dbReference type="InterPro" id="IPR017441">
    <property type="entry name" value="Protein_kinase_ATP_BS"/>
</dbReference>
<evidence type="ECO:0000259" key="10">
    <source>
        <dbReference type="PROSITE" id="PS50011"/>
    </source>
</evidence>
<evidence type="ECO:0000313" key="12">
    <source>
        <dbReference type="EnsemblProtists" id="EOD10054"/>
    </source>
</evidence>
<dbReference type="GO" id="GO:0003723">
    <property type="term" value="F:RNA binding"/>
    <property type="evidence" value="ECO:0007669"/>
    <property type="project" value="UniProtKB-UniRule"/>
</dbReference>
<dbReference type="Gene3D" id="1.10.510.10">
    <property type="entry name" value="Transferase(Phosphotransferase) domain 1"/>
    <property type="match status" value="1"/>
</dbReference>
<evidence type="ECO:0008006" key="14">
    <source>
        <dbReference type="Google" id="ProtNLM"/>
    </source>
</evidence>
<dbReference type="Pfam" id="PF00069">
    <property type="entry name" value="Pkinase"/>
    <property type="match status" value="1"/>
</dbReference>
<evidence type="ECO:0000256" key="1">
    <source>
        <dbReference type="ARBA" id="ARBA00022527"/>
    </source>
</evidence>
<feature type="binding site" evidence="6 8">
    <location>
        <position position="210"/>
    </location>
    <ligand>
        <name>ATP</name>
        <dbReference type="ChEBI" id="CHEBI:30616"/>
    </ligand>
</feature>
<dbReference type="SMART" id="SM00220">
    <property type="entry name" value="S_TKc"/>
    <property type="match status" value="1"/>
</dbReference>
<dbReference type="PROSITE" id="PS00107">
    <property type="entry name" value="PROTEIN_KINASE_ATP"/>
    <property type="match status" value="1"/>
</dbReference>
<name>A0A0D3IFL9_EMIH1</name>
<reference evidence="12" key="2">
    <citation type="submission" date="2024-10" db="UniProtKB">
        <authorList>
            <consortium name="EnsemblProtists"/>
        </authorList>
    </citation>
    <scope>IDENTIFICATION</scope>
</reference>
<evidence type="ECO:0000256" key="9">
    <source>
        <dbReference type="SAM" id="MobiDB-lite"/>
    </source>
</evidence>
<evidence type="ECO:0000256" key="3">
    <source>
        <dbReference type="ARBA" id="ARBA00022741"/>
    </source>
</evidence>
<dbReference type="HOGENOM" id="CLU_651244_0_0_1"/>
<sequence length="502" mass="53968">MRMERDWTVHDGNAFAQHIAEQRRARARPHPGSGKKDWRKRAQDWAWAPGNDPTAAASDRSSWEAVEVNGLGARGQQWSVHDGKMFANAVRTGVGRAPNERRLLHGASPTDAALAELLERWSDGWGASRREAERDAAAQAVRYLPPSALAPAARAAGDCMLPPLSMAELASPERASRIDDYELLRPLGLGQFAIVWRVRRRDSGEVLALKLTRRPVALASTLAAPGDQPLRADGRADCPRAPEISPMDAECFRLEVTALLAISGKGATSYSITGSGSGSIIRGSGGSIVGPPLEPLYRAHGFAAEAGGLRGFVVMGPPFVAAARCCARLLVDFGLSVRLEGLGAEGGEHAGEGGGAAAAVRTTFQAEQRVGVYEYMSPEVFHCRPFGAGVDTYAFGVLLYRALKAAQPLPPLAQLWSYLAEAPFAWTGADCFFARFATPALSPHWPAALSELVSRCTKPDEEERPSMRQFSWAFVESTMHKRRLRRASAAMADAPAHVSVTA</sequence>
<dbReference type="Gene3D" id="3.30.200.20">
    <property type="entry name" value="Phosphorylase Kinase, domain 1"/>
    <property type="match status" value="1"/>
</dbReference>
<dbReference type="STRING" id="2903.R1DN14"/>
<dbReference type="Proteomes" id="UP000013827">
    <property type="component" value="Unassembled WGS sequence"/>
</dbReference>
<organism evidence="12 13">
    <name type="scientific">Emiliania huxleyi (strain CCMP1516)</name>
    <dbReference type="NCBI Taxonomy" id="280463"/>
    <lineage>
        <taxon>Eukaryota</taxon>
        <taxon>Haptista</taxon>
        <taxon>Haptophyta</taxon>
        <taxon>Prymnesiophyceae</taxon>
        <taxon>Isochrysidales</taxon>
        <taxon>Noelaerhabdaceae</taxon>
        <taxon>Emiliania</taxon>
    </lineage>
</organism>
<dbReference type="AlphaFoldDB" id="A0A0D3IFL9"/>
<dbReference type="PaxDb" id="2903-EOD10054"/>
<evidence type="ECO:0000256" key="5">
    <source>
        <dbReference type="ARBA" id="ARBA00022840"/>
    </source>
</evidence>
<proteinExistence type="predicted"/>
<keyword evidence="2" id="KW-0808">Transferase</keyword>
<feature type="region of interest" description="Disordered" evidence="9">
    <location>
        <begin position="20"/>
        <end position="40"/>
    </location>
</feature>
<dbReference type="InterPro" id="IPR000719">
    <property type="entry name" value="Prot_kinase_dom"/>
</dbReference>
<keyword evidence="3 6" id="KW-0547">Nucleotide-binding</keyword>
<evidence type="ECO:0000256" key="6">
    <source>
        <dbReference type="PIRSR" id="PIRSR630616-2"/>
    </source>
</evidence>
<dbReference type="InterPro" id="IPR011009">
    <property type="entry name" value="Kinase-like_dom_sf"/>
</dbReference>
<dbReference type="SUPFAM" id="SSF56112">
    <property type="entry name" value="Protein kinase-like (PK-like)"/>
    <property type="match status" value="2"/>
</dbReference>
<keyword evidence="7" id="KW-0694">RNA-binding</keyword>
<evidence type="ECO:0000259" key="11">
    <source>
        <dbReference type="PROSITE" id="PS50137"/>
    </source>
</evidence>
<feature type="domain" description="DRBM" evidence="11">
    <location>
        <begin position="124"/>
        <end position="146"/>
    </location>
</feature>
<dbReference type="KEGG" id="ehx:EMIHUDRAFT_452788"/>
<dbReference type="PROSITE" id="PS50137">
    <property type="entry name" value="DS_RBD"/>
    <property type="match status" value="1"/>
</dbReference>
<dbReference type="EnsemblProtists" id="EOD10054">
    <property type="protein sequence ID" value="EOD10054"/>
    <property type="gene ID" value="EMIHUDRAFT_452788"/>
</dbReference>
<keyword evidence="5 6" id="KW-0067">ATP-binding</keyword>
<dbReference type="GO" id="GO:0004674">
    <property type="term" value="F:protein serine/threonine kinase activity"/>
    <property type="evidence" value="ECO:0007669"/>
    <property type="project" value="UniProtKB-KW"/>
</dbReference>
<dbReference type="GeneID" id="17256242"/>
<keyword evidence="13" id="KW-1185">Reference proteome</keyword>
<keyword evidence="4" id="KW-0418">Kinase</keyword>
<feature type="domain" description="Protein kinase" evidence="10">
    <location>
        <begin position="181"/>
        <end position="475"/>
    </location>
</feature>
<dbReference type="InterPro" id="IPR030616">
    <property type="entry name" value="Aur-like"/>
</dbReference>
<reference evidence="13" key="1">
    <citation type="journal article" date="2013" name="Nature">
        <title>Pan genome of the phytoplankton Emiliania underpins its global distribution.</title>
        <authorList>
            <person name="Read B.A."/>
            <person name="Kegel J."/>
            <person name="Klute M.J."/>
            <person name="Kuo A."/>
            <person name="Lefebvre S.C."/>
            <person name="Maumus F."/>
            <person name="Mayer C."/>
            <person name="Miller J."/>
            <person name="Monier A."/>
            <person name="Salamov A."/>
            <person name="Young J."/>
            <person name="Aguilar M."/>
            <person name="Claverie J.M."/>
            <person name="Frickenhaus S."/>
            <person name="Gonzalez K."/>
            <person name="Herman E.K."/>
            <person name="Lin Y.C."/>
            <person name="Napier J."/>
            <person name="Ogata H."/>
            <person name="Sarno A.F."/>
            <person name="Shmutz J."/>
            <person name="Schroeder D."/>
            <person name="de Vargas C."/>
            <person name="Verret F."/>
            <person name="von Dassow P."/>
            <person name="Valentin K."/>
            <person name="Van de Peer Y."/>
            <person name="Wheeler G."/>
            <person name="Dacks J.B."/>
            <person name="Delwiche C.F."/>
            <person name="Dyhrman S.T."/>
            <person name="Glockner G."/>
            <person name="John U."/>
            <person name="Richards T."/>
            <person name="Worden A.Z."/>
            <person name="Zhang X."/>
            <person name="Grigoriev I.V."/>
            <person name="Allen A.E."/>
            <person name="Bidle K."/>
            <person name="Borodovsky M."/>
            <person name="Bowler C."/>
            <person name="Brownlee C."/>
            <person name="Cock J.M."/>
            <person name="Elias M."/>
            <person name="Gladyshev V.N."/>
            <person name="Groth M."/>
            <person name="Guda C."/>
            <person name="Hadaegh A."/>
            <person name="Iglesias-Rodriguez M.D."/>
            <person name="Jenkins J."/>
            <person name="Jones B.M."/>
            <person name="Lawson T."/>
            <person name="Leese F."/>
            <person name="Lindquist E."/>
            <person name="Lobanov A."/>
            <person name="Lomsadze A."/>
            <person name="Malik S.B."/>
            <person name="Marsh M.E."/>
            <person name="Mackinder L."/>
            <person name="Mock T."/>
            <person name="Mueller-Roeber B."/>
            <person name="Pagarete A."/>
            <person name="Parker M."/>
            <person name="Probert I."/>
            <person name="Quesneville H."/>
            <person name="Raines C."/>
            <person name="Rensing S.A."/>
            <person name="Riano-Pachon D.M."/>
            <person name="Richier S."/>
            <person name="Rokitta S."/>
            <person name="Shiraiwa Y."/>
            <person name="Soanes D.M."/>
            <person name="van der Giezen M."/>
            <person name="Wahlund T.M."/>
            <person name="Williams B."/>
            <person name="Wilson W."/>
            <person name="Wolfe G."/>
            <person name="Wurch L.L."/>
        </authorList>
    </citation>
    <scope>NUCLEOTIDE SEQUENCE</scope>
</reference>
<dbReference type="RefSeq" id="XP_005762483.1">
    <property type="nucleotide sequence ID" value="XM_005762426.1"/>
</dbReference>
<dbReference type="GO" id="GO:0005524">
    <property type="term" value="F:ATP binding"/>
    <property type="evidence" value="ECO:0007669"/>
    <property type="project" value="UniProtKB-UniRule"/>
</dbReference>
<evidence type="ECO:0000256" key="2">
    <source>
        <dbReference type="ARBA" id="ARBA00022679"/>
    </source>
</evidence>
<accession>A0A0D3IFL9</accession>
<protein>
    <recommendedName>
        <fullName evidence="14">Protein kinase domain-containing protein</fullName>
    </recommendedName>
</protein>
<dbReference type="PROSITE" id="PS50011">
    <property type="entry name" value="PROTEIN_KINASE_DOM"/>
    <property type="match status" value="1"/>
</dbReference>
<evidence type="ECO:0000256" key="8">
    <source>
        <dbReference type="PROSITE-ProRule" id="PRU10141"/>
    </source>
</evidence>